<evidence type="ECO:0000259" key="2">
    <source>
        <dbReference type="Pfam" id="PF03432"/>
    </source>
</evidence>
<feature type="compositionally biased region" description="Low complexity" evidence="1">
    <location>
        <begin position="684"/>
        <end position="708"/>
    </location>
</feature>
<dbReference type="EMBL" id="WISZ01000037">
    <property type="protein sequence ID" value="MQX07232.1"/>
    <property type="molecule type" value="Genomic_DNA"/>
</dbReference>
<gene>
    <name evidence="3" type="ORF">GHK48_02520</name>
</gene>
<evidence type="ECO:0000313" key="4">
    <source>
        <dbReference type="Proteomes" id="UP000466694"/>
    </source>
</evidence>
<evidence type="ECO:0000256" key="1">
    <source>
        <dbReference type="SAM" id="MobiDB-lite"/>
    </source>
</evidence>
<dbReference type="Pfam" id="PF03432">
    <property type="entry name" value="Relaxase"/>
    <property type="match status" value="1"/>
</dbReference>
<dbReference type="Proteomes" id="UP000466694">
    <property type="component" value="Unassembled WGS sequence"/>
</dbReference>
<feature type="non-terminal residue" evidence="3">
    <location>
        <position position="1"/>
    </location>
</feature>
<evidence type="ECO:0000313" key="3">
    <source>
        <dbReference type="EMBL" id="MQX07232.1"/>
    </source>
</evidence>
<dbReference type="RefSeq" id="WP_153451260.1">
    <property type="nucleotide sequence ID" value="NZ_WISZ01000037.1"/>
</dbReference>
<sequence>RVDRNISSRRLATERASQETASRAAIAAGAQPVVIKVTSTVSSRASAAGLLTYLGTREVENENSEKGKADIPIFDQNGLAIASREDRAVALAKWVEEFREPYAVNAAATLAITLSGSVEDDELHDALNATFGSKPFLYSRHPDGQVSVYAVTELSAKKLALALKAREKGEGAARPVERAEADFERRLVGAGIPAVVRIVGAAASDRSGRYFLEKFLRAKQRITTSAGDAVKRGPSIKEQVDGIWQDWSGHIRTVEPRNAFHVIFSARAGTDPEAMQRAVRDFLSEQVAGHRWIAAHHPETGHVHVHAMISARDDVGKALRFTKPELYEWRERFAAKAREQGIAMVATRRADVAATRPYSQAQAGAYQRGGSDPRYLKSPSVNNRVEHKRAGVVDRASLTNDKLALAPLWRATTAALKQAGAKPAVIEAANRFAAAAAGKAPEIAPSTKGFLLLRLEMEGLGDTAFLARKVQRALDVDSQFVSVKKGTVLLLVPTRASVSKIERELARQNHEFGPDSETLSVARDIQRRLQEYKLQVAVTVEAAGAAKAGAPTPWLQSRLDAHSRTASSEEAAPLTQLMTLVSDLKQQKEHTMPLSLEQFDERVARANKSMDRLETMVDSGAERQAVEEMRKEISALFAEQRRDIEMQRTPSAMETTGGGATAPAARTDDGYTQDRTPPPNVDPAIAAQQQAIAAGRAARAAREQTGAAKGAQDEQRREILRQSEQERQRDNGRDGAER</sequence>
<dbReference type="AlphaFoldDB" id="A0A844A537"/>
<organism evidence="3 4">
    <name type="scientific">Rhizobium fredii</name>
    <name type="common">Sinorhizobium fredii</name>
    <dbReference type="NCBI Taxonomy" id="380"/>
    <lineage>
        <taxon>Bacteria</taxon>
        <taxon>Pseudomonadati</taxon>
        <taxon>Pseudomonadota</taxon>
        <taxon>Alphaproteobacteria</taxon>
        <taxon>Hyphomicrobiales</taxon>
        <taxon>Rhizobiaceae</taxon>
        <taxon>Sinorhizobium/Ensifer group</taxon>
        <taxon>Sinorhizobium</taxon>
    </lineage>
</organism>
<name>A0A844A537_RHIFR</name>
<accession>A0A844A537</accession>
<feature type="compositionally biased region" description="Basic and acidic residues" evidence="1">
    <location>
        <begin position="711"/>
        <end position="738"/>
    </location>
</feature>
<feature type="domain" description="MobA/VirD2-like nuclease" evidence="2">
    <location>
        <begin position="252"/>
        <end position="341"/>
    </location>
</feature>
<protein>
    <submittedName>
        <fullName evidence="3">Relaxase/mobilization nuclease domain-containing protein</fullName>
    </submittedName>
</protein>
<reference evidence="3 4" key="1">
    <citation type="journal article" date="2013" name="Genome Biol.">
        <title>Comparative genomics of the core and accessory genomes of 48 Sinorhizobium strains comprising five genospecies.</title>
        <authorList>
            <person name="Sugawara M."/>
            <person name="Epstein B."/>
            <person name="Badgley B.D."/>
            <person name="Unno T."/>
            <person name="Xu L."/>
            <person name="Reese J."/>
            <person name="Gyaneshwar P."/>
            <person name="Denny R."/>
            <person name="Mudge J."/>
            <person name="Bharti A.K."/>
            <person name="Farmer A.D."/>
            <person name="May G.D."/>
            <person name="Woodward J.E."/>
            <person name="Medigue C."/>
            <person name="Vallenet D."/>
            <person name="Lajus A."/>
            <person name="Rouy Z."/>
            <person name="Martinez-Vaz B."/>
            <person name="Tiffin P."/>
            <person name="Young N.D."/>
            <person name="Sadowsky M.J."/>
        </authorList>
    </citation>
    <scope>NUCLEOTIDE SEQUENCE [LARGE SCALE GENOMIC DNA]</scope>
    <source>
        <strain evidence="3 4">USDA205</strain>
    </source>
</reference>
<comment type="caution">
    <text evidence="3">The sequence shown here is derived from an EMBL/GenBank/DDBJ whole genome shotgun (WGS) entry which is preliminary data.</text>
</comment>
<proteinExistence type="predicted"/>
<dbReference type="InterPro" id="IPR005094">
    <property type="entry name" value="Endonuclease_MobA/VirD2"/>
</dbReference>
<feature type="region of interest" description="Disordered" evidence="1">
    <location>
        <begin position="645"/>
        <end position="738"/>
    </location>
</feature>